<evidence type="ECO:0000256" key="1">
    <source>
        <dbReference type="SAM" id="MobiDB-lite"/>
    </source>
</evidence>
<keyword evidence="2" id="KW-0472">Membrane</keyword>
<feature type="compositionally biased region" description="Polar residues" evidence="1">
    <location>
        <begin position="256"/>
        <end position="267"/>
    </location>
</feature>
<evidence type="ECO:0000256" key="2">
    <source>
        <dbReference type="SAM" id="Phobius"/>
    </source>
</evidence>
<evidence type="ECO:0000313" key="4">
    <source>
        <dbReference type="Proteomes" id="UP000410492"/>
    </source>
</evidence>
<keyword evidence="2" id="KW-0812">Transmembrane</keyword>
<dbReference type="GO" id="GO:0016020">
    <property type="term" value="C:membrane"/>
    <property type="evidence" value="ECO:0007669"/>
    <property type="project" value="TreeGrafter"/>
</dbReference>
<feature type="transmembrane region" description="Helical" evidence="2">
    <location>
        <begin position="36"/>
        <end position="54"/>
    </location>
</feature>
<sequence>MSCCTPNSRVLPGKQSPVLERTLLVNQKRRNIRRSLIWGSMNFMLMCLVLYDLSYACPLYVNYYHYAEYAIVVILMINIFYHIANFVKYTYGNPEPVTITSEQKRFLGIKDSDPNYKILDTPRSPSAPGYYSTPMNLSAVSWMSQSDSMNLSTSAASWTYTRGSPNVSTYEKSLSFAKTSPLKNSFHPTSVDHITHEDGLNKYLKEYEETEKINKRMDKTQKSANLLSSFWSHPVTKTAKDVSSFLKKCQYQLSTQSPTKLTTGSPSSKDDKTLSPSQIGALEVWTRINVDSVALTQWNKNLRTWMSQTILERLVGEFEMINESLEKHGLSDIKVGRVGLERLRKTAQMVPVSQYIPSLGTLLPFLEVTTNQEYLVKRIRELAKAGCMSEFKWNGGGSYNGKPWDESLPTDCKIVMHLLATYLDTQLMPSPNMPDTKAFSGYYYIKMTDKMPELKPNSLFIQEVSEKPPHYRVVVGEKVYEMVKGYNNLFHSILFFLYHVNKMEQGMLGRVNLGRAGLNMLWIVDQ</sequence>
<organism evidence="3 4">
    <name type="scientific">Callosobruchus maculatus</name>
    <name type="common">Southern cowpea weevil</name>
    <name type="synonym">Pulse bruchid</name>
    <dbReference type="NCBI Taxonomy" id="64391"/>
    <lineage>
        <taxon>Eukaryota</taxon>
        <taxon>Metazoa</taxon>
        <taxon>Ecdysozoa</taxon>
        <taxon>Arthropoda</taxon>
        <taxon>Hexapoda</taxon>
        <taxon>Insecta</taxon>
        <taxon>Pterygota</taxon>
        <taxon>Neoptera</taxon>
        <taxon>Endopterygota</taxon>
        <taxon>Coleoptera</taxon>
        <taxon>Polyphaga</taxon>
        <taxon>Cucujiformia</taxon>
        <taxon>Chrysomeloidea</taxon>
        <taxon>Chrysomelidae</taxon>
        <taxon>Bruchinae</taxon>
        <taxon>Bruchini</taxon>
        <taxon>Callosobruchus</taxon>
    </lineage>
</organism>
<feature type="transmembrane region" description="Helical" evidence="2">
    <location>
        <begin position="66"/>
        <end position="84"/>
    </location>
</feature>
<dbReference type="PANTHER" id="PTHR21780:SF0">
    <property type="entry name" value="TRANSMEMBRANE PROTEIN 209"/>
    <property type="match status" value="1"/>
</dbReference>
<evidence type="ECO:0008006" key="5">
    <source>
        <dbReference type="Google" id="ProtNLM"/>
    </source>
</evidence>
<dbReference type="Pfam" id="PF09786">
    <property type="entry name" value="CytochromB561_N"/>
    <property type="match status" value="1"/>
</dbReference>
<keyword evidence="4" id="KW-1185">Reference proteome</keyword>
<protein>
    <recommendedName>
        <fullName evidence="5">Transmembrane protein 209</fullName>
    </recommendedName>
</protein>
<dbReference type="EMBL" id="CAACVG010005519">
    <property type="protein sequence ID" value="VEN39395.1"/>
    <property type="molecule type" value="Genomic_DNA"/>
</dbReference>
<feature type="region of interest" description="Disordered" evidence="1">
    <location>
        <begin position="256"/>
        <end position="275"/>
    </location>
</feature>
<evidence type="ECO:0000313" key="3">
    <source>
        <dbReference type="EMBL" id="VEN39395.1"/>
    </source>
</evidence>
<proteinExistence type="predicted"/>
<name>A0A653BUW4_CALMS</name>
<dbReference type="Proteomes" id="UP000410492">
    <property type="component" value="Unassembled WGS sequence"/>
</dbReference>
<dbReference type="AlphaFoldDB" id="A0A653BUW4"/>
<keyword evidence="2" id="KW-1133">Transmembrane helix</keyword>
<accession>A0A653BUW4</accession>
<gene>
    <name evidence="3" type="ORF">CALMAC_LOCUS3943</name>
</gene>
<reference evidence="3 4" key="1">
    <citation type="submission" date="2019-01" db="EMBL/GenBank/DDBJ databases">
        <authorList>
            <person name="Sayadi A."/>
        </authorList>
    </citation>
    <scope>NUCLEOTIDE SEQUENCE [LARGE SCALE GENOMIC DNA]</scope>
</reference>
<dbReference type="InterPro" id="IPR019176">
    <property type="entry name" value="Cytochrome_B561-rel"/>
</dbReference>
<dbReference type="PANTHER" id="PTHR21780">
    <property type="entry name" value="TRANSMEMBRANE PROTEIN 209"/>
    <property type="match status" value="1"/>
</dbReference>
<dbReference type="OrthoDB" id="509821at2759"/>